<gene>
    <name evidence="1" type="ORF">QRD43_04055</name>
</gene>
<name>A0ABT7LDZ2_9BURK</name>
<evidence type="ECO:0000313" key="1">
    <source>
        <dbReference type="EMBL" id="MDL5031072.1"/>
    </source>
</evidence>
<dbReference type="RefSeq" id="WP_285981192.1">
    <property type="nucleotide sequence ID" value="NZ_JASVDS010000001.1"/>
</dbReference>
<reference evidence="1 2" key="1">
    <citation type="submission" date="2023-06" db="EMBL/GenBank/DDBJ databases">
        <title>Pelomonas sp. APW6 16S ribosomal RNA gene genome sequencing and assembly.</title>
        <authorList>
            <person name="Woo H."/>
        </authorList>
    </citation>
    <scope>NUCLEOTIDE SEQUENCE [LARGE SCALE GENOMIC DNA]</scope>
    <source>
        <strain evidence="1 2">APW6</strain>
    </source>
</reference>
<dbReference type="Proteomes" id="UP001238603">
    <property type="component" value="Unassembled WGS sequence"/>
</dbReference>
<proteinExistence type="predicted"/>
<accession>A0ABT7LDZ2</accession>
<dbReference type="EMBL" id="JASVDS010000001">
    <property type="protein sequence ID" value="MDL5031072.1"/>
    <property type="molecule type" value="Genomic_DNA"/>
</dbReference>
<keyword evidence="2" id="KW-1185">Reference proteome</keyword>
<protein>
    <submittedName>
        <fullName evidence="1">Uncharacterized protein</fullName>
    </submittedName>
</protein>
<organism evidence="1 2">
    <name type="scientific">Roseateles subflavus</name>
    <dbReference type="NCBI Taxonomy" id="3053353"/>
    <lineage>
        <taxon>Bacteria</taxon>
        <taxon>Pseudomonadati</taxon>
        <taxon>Pseudomonadota</taxon>
        <taxon>Betaproteobacteria</taxon>
        <taxon>Burkholderiales</taxon>
        <taxon>Sphaerotilaceae</taxon>
        <taxon>Roseateles</taxon>
    </lineage>
</organism>
<comment type="caution">
    <text evidence="1">The sequence shown here is derived from an EMBL/GenBank/DDBJ whole genome shotgun (WGS) entry which is preliminary data.</text>
</comment>
<sequence length="310" mass="33487">MFARRSMQVCLASLFMALLALGVVWLRAAPEGATPSPEAKEPSPAALASVPSRLSSGLSASRAVMPHEAPSAPLSTYALIIQSQADRNPVVRAQARGLVRACRGAVVALFDAHRKHQSEIDLRTALDSRTALPRLPEEAGVQHEQRQRARELILAHCSSVAHDEQALNHPAVSELDAAWHLEFKEALRIQLQAQDFHGAVFQVLMGRKSAVAYFEGLPWGGASPEGYARALYYAMALDPRPSTQTSIQLSMAGNCLESGMCDFDLEAMPLFRDPNTPAIRAQAHALAPRIFSAMKEGRVEAFLSPAAPAP</sequence>
<evidence type="ECO:0000313" key="2">
    <source>
        <dbReference type="Proteomes" id="UP001238603"/>
    </source>
</evidence>